<feature type="domain" description="Transposase MuDR plant" evidence="1">
    <location>
        <begin position="408"/>
        <end position="470"/>
    </location>
</feature>
<gene>
    <name evidence="2" type="primary">A09g513060.1_BraROA</name>
    <name evidence="2" type="ORF">IGI04_036432</name>
</gene>
<evidence type="ECO:0000259" key="1">
    <source>
        <dbReference type="Pfam" id="PF03108"/>
    </source>
</evidence>
<sequence>MTIFVLWIPQMGRLIRILKGDWSKNEVGIWRFDHDHGETARQIWSKENESIEDFTGICLVEKHPHPQTLLSSGDVEVMMSIREWDGYQVVCLLCGPERVAKYGFLRRSPFNIGNKSFLGDGITEKAHMSAIKECSIRVLHELFTEEQMVTVHRLSLEIAKARNTIDLNVYPFAGFDFADTTLSDEDMWLDAYIREEDYVEYGGADNEGLPPLPLSTCGVGQQQTFENHITTPPLTRIPQGLEEMEVGPGFWDVMLSQGSAFTGGNYVTHPDCYDVVDLERNNKLLTSLGVQDSSTDSSGKADWDTNVNTLTCNEVPNFVRIGNNGENPHFEKGESSKIMDTRYNEGIPQMEISGIDDNNCSEPPHNLYLTISGSCGQGGSKSPIDVEDSASDVGVGNGKGPHNPDVVYVGMIFKNREAFKQHMAFYAIRKKFRFRNSRSAPTRMVLRCFSPRCKWRVYAVLLKNTELYEVRRVELHHTCSVDDRSGYQTQATHIVIGEIMKA</sequence>
<organism evidence="2 3">
    <name type="scientific">Brassica rapa subsp. trilocularis</name>
    <dbReference type="NCBI Taxonomy" id="1813537"/>
    <lineage>
        <taxon>Eukaryota</taxon>
        <taxon>Viridiplantae</taxon>
        <taxon>Streptophyta</taxon>
        <taxon>Embryophyta</taxon>
        <taxon>Tracheophyta</taxon>
        <taxon>Spermatophyta</taxon>
        <taxon>Magnoliopsida</taxon>
        <taxon>eudicotyledons</taxon>
        <taxon>Gunneridae</taxon>
        <taxon>Pentapetalae</taxon>
        <taxon>rosids</taxon>
        <taxon>malvids</taxon>
        <taxon>Brassicales</taxon>
        <taxon>Brassicaceae</taxon>
        <taxon>Brassiceae</taxon>
        <taxon>Brassica</taxon>
    </lineage>
</organism>
<proteinExistence type="predicted"/>
<evidence type="ECO:0000313" key="2">
    <source>
        <dbReference type="EMBL" id="KAG5384962.1"/>
    </source>
</evidence>
<dbReference type="Pfam" id="PF03108">
    <property type="entry name" value="DBD_Tnp_Mut"/>
    <property type="match status" value="1"/>
</dbReference>
<evidence type="ECO:0000313" key="3">
    <source>
        <dbReference type="Proteomes" id="UP000823674"/>
    </source>
</evidence>
<reference evidence="2 3" key="1">
    <citation type="submission" date="2021-03" db="EMBL/GenBank/DDBJ databases">
        <authorList>
            <person name="King G.J."/>
            <person name="Bancroft I."/>
            <person name="Baten A."/>
            <person name="Bloomfield J."/>
            <person name="Borpatragohain P."/>
            <person name="He Z."/>
            <person name="Irish N."/>
            <person name="Irwin J."/>
            <person name="Liu K."/>
            <person name="Mauleon R.P."/>
            <person name="Moore J."/>
            <person name="Morris R."/>
            <person name="Ostergaard L."/>
            <person name="Wang B."/>
            <person name="Wells R."/>
        </authorList>
    </citation>
    <scope>NUCLEOTIDE SEQUENCE [LARGE SCALE GENOMIC DNA]</scope>
    <source>
        <strain evidence="2">R-o-18</strain>
        <tissue evidence="2">Leaf</tissue>
    </source>
</reference>
<dbReference type="EMBL" id="JADBGQ010000008">
    <property type="protein sequence ID" value="KAG5384962.1"/>
    <property type="molecule type" value="Genomic_DNA"/>
</dbReference>
<name>A0ABQ7LEE7_BRACM</name>
<comment type="caution">
    <text evidence="2">The sequence shown here is derived from an EMBL/GenBank/DDBJ whole genome shotgun (WGS) entry which is preliminary data.</text>
</comment>
<dbReference type="InterPro" id="IPR004332">
    <property type="entry name" value="Transposase_MuDR"/>
</dbReference>
<accession>A0ABQ7LEE7</accession>
<protein>
    <recommendedName>
        <fullName evidence="1">Transposase MuDR plant domain-containing protein</fullName>
    </recommendedName>
</protein>
<keyword evidence="3" id="KW-1185">Reference proteome</keyword>
<feature type="non-terminal residue" evidence="2">
    <location>
        <position position="502"/>
    </location>
</feature>
<dbReference type="Proteomes" id="UP000823674">
    <property type="component" value="Chromosome A09"/>
</dbReference>